<keyword evidence="5" id="KW-1185">Reference proteome</keyword>
<dbReference type="Gene3D" id="2.40.50.100">
    <property type="match status" value="1"/>
</dbReference>
<dbReference type="EMBL" id="JAROCY010000010">
    <property type="protein sequence ID" value="MDF8333860.1"/>
    <property type="molecule type" value="Genomic_DNA"/>
</dbReference>
<dbReference type="Proteomes" id="UP001222770">
    <property type="component" value="Unassembled WGS sequence"/>
</dbReference>
<dbReference type="Pfam" id="PF25954">
    <property type="entry name" value="Beta-barrel_RND_2"/>
    <property type="match status" value="1"/>
</dbReference>
<dbReference type="InterPro" id="IPR058792">
    <property type="entry name" value="Beta-barrel_RND_2"/>
</dbReference>
<protein>
    <submittedName>
        <fullName evidence="4">HlyD family secretion protein</fullName>
    </submittedName>
</protein>
<evidence type="ECO:0000313" key="4">
    <source>
        <dbReference type="EMBL" id="MDF8333860.1"/>
    </source>
</evidence>
<evidence type="ECO:0000256" key="1">
    <source>
        <dbReference type="SAM" id="Phobius"/>
    </source>
</evidence>
<comment type="caution">
    <text evidence="4">The sequence shown here is derived from an EMBL/GenBank/DDBJ whole genome shotgun (WGS) entry which is preliminary data.</text>
</comment>
<evidence type="ECO:0000259" key="2">
    <source>
        <dbReference type="Pfam" id="PF25917"/>
    </source>
</evidence>
<dbReference type="InterPro" id="IPR058625">
    <property type="entry name" value="MdtA-like_BSH"/>
</dbReference>
<dbReference type="Gene3D" id="1.10.287.470">
    <property type="entry name" value="Helix hairpin bin"/>
    <property type="match status" value="1"/>
</dbReference>
<feature type="domain" description="CusB-like beta-barrel" evidence="3">
    <location>
        <begin position="270"/>
        <end position="311"/>
    </location>
</feature>
<accession>A0ABT6CIX4</accession>
<sequence>MTDQIEPAQDVEATDDPAKARKRRMIGRIALGVVIAGALYGGYSYIGYRNHGRFVQETEDAYVKADGVAISSKLAGYVKTVAAADNQSVQAGQLLVEIDPTDYRTRLAQAAAQVNVAQATEAATRAGIGEAEAGVGQAQAALTAAQRDLAFLNSEVARYRPLVATGAEPKQTLDQMVSNRDKAAAQVRASEAQLAAARSKVSSIRAQVGQSAAQIEAARAQQQAAQNDVATTRLTAPIAGRVGSSAVRLGQFVQPGQRLMTLVPTQAMYVEANFKETQIGLMRPGQPVTVEVDALPGVEFHGTVESITPGTGANFSLVPPQNATGNFTKIVQRVPVRIRINAGPESRKVLVPGLSLKVSVDTSGAKQAIDAIRDEQEKAVPAK</sequence>
<name>A0ABT6CIX4_9SPHN</name>
<evidence type="ECO:0000259" key="3">
    <source>
        <dbReference type="Pfam" id="PF25954"/>
    </source>
</evidence>
<organism evidence="4 5">
    <name type="scientific">Novosphingobium cyanobacteriorum</name>
    <dbReference type="NCBI Taxonomy" id="3024215"/>
    <lineage>
        <taxon>Bacteria</taxon>
        <taxon>Pseudomonadati</taxon>
        <taxon>Pseudomonadota</taxon>
        <taxon>Alphaproteobacteria</taxon>
        <taxon>Sphingomonadales</taxon>
        <taxon>Sphingomonadaceae</taxon>
        <taxon>Novosphingobium</taxon>
    </lineage>
</organism>
<keyword evidence="1" id="KW-0472">Membrane</keyword>
<proteinExistence type="predicted"/>
<keyword evidence="1" id="KW-1133">Transmembrane helix</keyword>
<dbReference type="SUPFAM" id="SSF111369">
    <property type="entry name" value="HlyD-like secretion proteins"/>
    <property type="match status" value="2"/>
</dbReference>
<dbReference type="PANTHER" id="PTHR30386:SF24">
    <property type="entry name" value="MULTIDRUG RESISTANCE EFFLUX PUMP"/>
    <property type="match status" value="1"/>
</dbReference>
<reference evidence="4 5" key="1">
    <citation type="submission" date="2023-03" db="EMBL/GenBank/DDBJ databases">
        <title>Novosphingobium cyanobacteriorum sp. nov., isolated from a eutrophic reservoir during the Microcystis bloom period.</title>
        <authorList>
            <person name="Kang M."/>
            <person name="Le V."/>
            <person name="Ko S.-R."/>
            <person name="Lee S.-A."/>
            <person name="Ahn C.-Y."/>
        </authorList>
    </citation>
    <scope>NUCLEOTIDE SEQUENCE [LARGE SCALE GENOMIC DNA]</scope>
    <source>
        <strain evidence="4 5">HBC54</strain>
    </source>
</reference>
<keyword evidence="1" id="KW-0812">Transmembrane</keyword>
<dbReference type="PANTHER" id="PTHR30386">
    <property type="entry name" value="MEMBRANE FUSION SUBUNIT OF EMRAB-TOLC MULTIDRUG EFFLUX PUMP"/>
    <property type="match status" value="1"/>
</dbReference>
<feature type="transmembrane region" description="Helical" evidence="1">
    <location>
        <begin position="29"/>
        <end position="48"/>
    </location>
</feature>
<gene>
    <name evidence="4" type="ORF">POM99_11660</name>
</gene>
<feature type="domain" description="Multidrug resistance protein MdtA-like barrel-sandwich hybrid" evidence="2">
    <location>
        <begin position="68"/>
        <end position="263"/>
    </location>
</feature>
<dbReference type="Pfam" id="PF25917">
    <property type="entry name" value="BSH_RND"/>
    <property type="match status" value="1"/>
</dbReference>
<evidence type="ECO:0000313" key="5">
    <source>
        <dbReference type="Proteomes" id="UP001222770"/>
    </source>
</evidence>
<dbReference type="Gene3D" id="2.40.30.170">
    <property type="match status" value="1"/>
</dbReference>
<dbReference type="InterPro" id="IPR050739">
    <property type="entry name" value="MFP"/>
</dbReference>